<dbReference type="Proteomes" id="UP000078540">
    <property type="component" value="Unassembled WGS sequence"/>
</dbReference>
<dbReference type="AlphaFoldDB" id="A0A151HYX6"/>
<sequence>MFRSYRAKNEEIKGGIIMEKIAQKHDVVSAIEFFLQSLELIRRELLYAGLISSTMHRGTPRTLEV</sequence>
<evidence type="ECO:0000313" key="1">
    <source>
        <dbReference type="EMBL" id="KYM76930.1"/>
    </source>
</evidence>
<reference evidence="1 2" key="1">
    <citation type="submission" date="2015-09" db="EMBL/GenBank/DDBJ databases">
        <title>Atta colombica WGS genome.</title>
        <authorList>
            <person name="Nygaard S."/>
            <person name="Hu H."/>
            <person name="Boomsma J."/>
            <person name="Zhang G."/>
        </authorList>
    </citation>
    <scope>NUCLEOTIDE SEQUENCE [LARGE SCALE GENOMIC DNA]</scope>
    <source>
        <strain evidence="1">Treedump-2</strain>
        <tissue evidence="1">Whole body</tissue>
    </source>
</reference>
<organism evidence="1 2">
    <name type="scientific">Atta colombica</name>
    <dbReference type="NCBI Taxonomy" id="520822"/>
    <lineage>
        <taxon>Eukaryota</taxon>
        <taxon>Metazoa</taxon>
        <taxon>Ecdysozoa</taxon>
        <taxon>Arthropoda</taxon>
        <taxon>Hexapoda</taxon>
        <taxon>Insecta</taxon>
        <taxon>Pterygota</taxon>
        <taxon>Neoptera</taxon>
        <taxon>Endopterygota</taxon>
        <taxon>Hymenoptera</taxon>
        <taxon>Apocrita</taxon>
        <taxon>Aculeata</taxon>
        <taxon>Formicoidea</taxon>
        <taxon>Formicidae</taxon>
        <taxon>Myrmicinae</taxon>
        <taxon>Atta</taxon>
    </lineage>
</organism>
<dbReference type="EMBL" id="KQ976714">
    <property type="protein sequence ID" value="KYM76930.1"/>
    <property type="molecule type" value="Genomic_DNA"/>
</dbReference>
<protein>
    <submittedName>
        <fullName evidence="1">Uncharacterized protein</fullName>
    </submittedName>
</protein>
<proteinExistence type="predicted"/>
<accession>A0A151HYX6</accession>
<evidence type="ECO:0000313" key="2">
    <source>
        <dbReference type="Proteomes" id="UP000078540"/>
    </source>
</evidence>
<gene>
    <name evidence="1" type="ORF">ALC53_12622</name>
</gene>
<name>A0A151HYX6_9HYME</name>
<keyword evidence="2" id="KW-1185">Reference proteome</keyword>